<evidence type="ECO:0000256" key="1">
    <source>
        <dbReference type="ARBA" id="ARBA00023002"/>
    </source>
</evidence>
<keyword evidence="2" id="KW-0472">Membrane</keyword>
<dbReference type="Proteomes" id="UP000184536">
    <property type="component" value="Unassembled WGS sequence"/>
</dbReference>
<proteinExistence type="predicted"/>
<evidence type="ECO:0000256" key="2">
    <source>
        <dbReference type="SAM" id="Phobius"/>
    </source>
</evidence>
<accession>A0A1M6D3L9</accession>
<keyword evidence="1" id="KW-0560">Oxidoreductase</keyword>
<evidence type="ECO:0000313" key="5">
    <source>
        <dbReference type="Proteomes" id="UP000184536"/>
    </source>
</evidence>
<dbReference type="AlphaFoldDB" id="A0A1M6D3L9"/>
<evidence type="ECO:0000313" key="4">
    <source>
        <dbReference type="EMBL" id="SHI67836.1"/>
    </source>
</evidence>
<keyword evidence="2" id="KW-1133">Transmembrane helix</keyword>
<dbReference type="PANTHER" id="PTHR13847:SF287">
    <property type="entry name" value="FAD-DEPENDENT OXIDOREDUCTASE DOMAIN-CONTAINING PROTEIN 1"/>
    <property type="match status" value="1"/>
</dbReference>
<dbReference type="InterPro" id="IPR036188">
    <property type="entry name" value="FAD/NAD-bd_sf"/>
</dbReference>
<keyword evidence="2" id="KW-0812">Transmembrane</keyword>
<dbReference type="PANTHER" id="PTHR13847">
    <property type="entry name" value="SARCOSINE DEHYDROGENASE-RELATED"/>
    <property type="match status" value="1"/>
</dbReference>
<dbReference type="RefSeq" id="WP_110939664.1">
    <property type="nucleotide sequence ID" value="NZ_FQZV01000005.1"/>
</dbReference>
<dbReference type="InterPro" id="IPR006076">
    <property type="entry name" value="FAD-dep_OxRdtase"/>
</dbReference>
<protein>
    <submittedName>
        <fullName evidence="4">Sarcosine oxidase subunit beta</fullName>
    </submittedName>
</protein>
<reference evidence="5" key="1">
    <citation type="submission" date="2016-11" db="EMBL/GenBank/DDBJ databases">
        <authorList>
            <person name="Varghese N."/>
            <person name="Submissions S."/>
        </authorList>
    </citation>
    <scope>NUCLEOTIDE SEQUENCE [LARGE SCALE GENOMIC DNA]</scope>
    <source>
        <strain evidence="5">DSM 17957</strain>
    </source>
</reference>
<dbReference type="GO" id="GO:0016491">
    <property type="term" value="F:oxidoreductase activity"/>
    <property type="evidence" value="ECO:0007669"/>
    <property type="project" value="UniProtKB-KW"/>
</dbReference>
<dbReference type="STRING" id="1121919.SAMN02745975_00367"/>
<dbReference type="SUPFAM" id="SSF54373">
    <property type="entry name" value="FAD-linked reductases, C-terminal domain"/>
    <property type="match status" value="1"/>
</dbReference>
<keyword evidence="5" id="KW-1185">Reference proteome</keyword>
<gene>
    <name evidence="4" type="ORF">SAMN02745975_00367</name>
</gene>
<dbReference type="GO" id="GO:0005737">
    <property type="term" value="C:cytoplasm"/>
    <property type="evidence" value="ECO:0007669"/>
    <property type="project" value="TreeGrafter"/>
</dbReference>
<dbReference type="SUPFAM" id="SSF51905">
    <property type="entry name" value="FAD/NAD(P)-binding domain"/>
    <property type="match status" value="1"/>
</dbReference>
<sequence>MGKSYDVIVLGGGLMGLSSAYYLVKKGKRVLLLEKNELGSGASGACDEMILLQSKKPGSLLTMAMESLEMYRSLSKELNMELNFEARGGMVFIENHDQLKVMEEFVAGQRSFGLEVEIIDKKKVYEKQPYARKGIVASTYSPTDAQVYPFKVMRGYLAQGIALGLEVRKNAEIDHIVDRGGYWRIQLKGHEPVEGEYVVNATGAWAGEIGKMIGVEIPIVPIRGQVAVTEPISRIGETNVWSAEYIVRKIKPELSLHRDARCEELGIGSAFSQAAMGNFLLGSSREKAGFSKETTYEVIQKIGQQAADFFPVFKDVHIIRTFAGLRPATPDGKPILGEVKGKSGFFMAAGHEGDGVALAPLTGKITAKWICGERVAYDLQEFSLERFA</sequence>
<dbReference type="Pfam" id="PF01266">
    <property type="entry name" value="DAO"/>
    <property type="match status" value="1"/>
</dbReference>
<evidence type="ECO:0000259" key="3">
    <source>
        <dbReference type="Pfam" id="PF01266"/>
    </source>
</evidence>
<organism evidence="4 5">
    <name type="scientific">Geosporobacter subterraneus DSM 17957</name>
    <dbReference type="NCBI Taxonomy" id="1121919"/>
    <lineage>
        <taxon>Bacteria</taxon>
        <taxon>Bacillati</taxon>
        <taxon>Bacillota</taxon>
        <taxon>Clostridia</taxon>
        <taxon>Peptostreptococcales</taxon>
        <taxon>Thermotaleaceae</taxon>
        <taxon>Geosporobacter</taxon>
    </lineage>
</organism>
<dbReference type="Gene3D" id="3.50.50.60">
    <property type="entry name" value="FAD/NAD(P)-binding domain"/>
    <property type="match status" value="1"/>
</dbReference>
<dbReference type="OrthoDB" id="9794226at2"/>
<feature type="transmembrane region" description="Helical" evidence="2">
    <location>
        <begin position="6"/>
        <end position="24"/>
    </location>
</feature>
<dbReference type="Gene3D" id="3.30.9.10">
    <property type="entry name" value="D-Amino Acid Oxidase, subunit A, domain 2"/>
    <property type="match status" value="1"/>
</dbReference>
<name>A0A1M6D3L9_9FIRM</name>
<feature type="domain" description="FAD dependent oxidoreductase" evidence="3">
    <location>
        <begin position="6"/>
        <end position="369"/>
    </location>
</feature>
<dbReference type="EMBL" id="FQZV01000005">
    <property type="protein sequence ID" value="SHI67836.1"/>
    <property type="molecule type" value="Genomic_DNA"/>
</dbReference>